<dbReference type="AlphaFoldDB" id="A0A517Z0Y3"/>
<evidence type="ECO:0000256" key="3">
    <source>
        <dbReference type="ARBA" id="ARBA00022676"/>
    </source>
</evidence>
<dbReference type="GO" id="GO:0005886">
    <property type="term" value="C:plasma membrane"/>
    <property type="evidence" value="ECO:0007669"/>
    <property type="project" value="UniProtKB-SubCell"/>
</dbReference>
<protein>
    <recommendedName>
        <fullName evidence="10">Glycosyltransferase 2-like domain-containing protein</fullName>
    </recommendedName>
</protein>
<keyword evidence="6 9" id="KW-1133">Transmembrane helix</keyword>
<keyword evidence="4" id="KW-0808">Transferase</keyword>
<dbReference type="FunFam" id="3.90.550.10:FF:000079">
    <property type="entry name" value="Probable glycosyl transferase"/>
    <property type="match status" value="1"/>
</dbReference>
<dbReference type="InterPro" id="IPR001173">
    <property type="entry name" value="Glyco_trans_2-like"/>
</dbReference>
<feature type="transmembrane region" description="Helical" evidence="9">
    <location>
        <begin position="215"/>
        <end position="243"/>
    </location>
</feature>
<evidence type="ECO:0000256" key="8">
    <source>
        <dbReference type="ARBA" id="ARBA00038152"/>
    </source>
</evidence>
<feature type="domain" description="Glycosyltransferase 2-like" evidence="10">
    <location>
        <begin position="6"/>
        <end position="163"/>
    </location>
</feature>
<name>A0A517Z0Y3_9PLAN</name>
<dbReference type="EMBL" id="CP036275">
    <property type="protein sequence ID" value="QDU36079.1"/>
    <property type="molecule type" value="Genomic_DNA"/>
</dbReference>
<evidence type="ECO:0000256" key="6">
    <source>
        <dbReference type="ARBA" id="ARBA00022989"/>
    </source>
</evidence>
<dbReference type="PANTHER" id="PTHR48090:SF1">
    <property type="entry name" value="PROPHAGE BACTOPRENOL GLUCOSYL TRANSFERASE HOMOLOG"/>
    <property type="match status" value="1"/>
</dbReference>
<dbReference type="KEGG" id="mri:Mal4_03620"/>
<evidence type="ECO:0000256" key="1">
    <source>
        <dbReference type="ARBA" id="ARBA00004651"/>
    </source>
</evidence>
<dbReference type="RefSeq" id="WP_145373131.1">
    <property type="nucleotide sequence ID" value="NZ_CP036275.1"/>
</dbReference>
<dbReference type="Proteomes" id="UP000320496">
    <property type="component" value="Chromosome"/>
</dbReference>
<evidence type="ECO:0000259" key="10">
    <source>
        <dbReference type="Pfam" id="PF00535"/>
    </source>
</evidence>
<dbReference type="InterPro" id="IPR029044">
    <property type="entry name" value="Nucleotide-diphossugar_trans"/>
</dbReference>
<evidence type="ECO:0000256" key="4">
    <source>
        <dbReference type="ARBA" id="ARBA00022679"/>
    </source>
</evidence>
<evidence type="ECO:0000313" key="11">
    <source>
        <dbReference type="EMBL" id="QDU36079.1"/>
    </source>
</evidence>
<gene>
    <name evidence="11" type="ORF">Mal4_03620</name>
</gene>
<dbReference type="Gene3D" id="3.90.550.10">
    <property type="entry name" value="Spore Coat Polysaccharide Biosynthesis Protein SpsA, Chain A"/>
    <property type="match status" value="1"/>
</dbReference>
<comment type="similarity">
    <text evidence="8">Belongs to the glycosyltransferase 2 family. GtrB subfamily.</text>
</comment>
<evidence type="ECO:0000256" key="5">
    <source>
        <dbReference type="ARBA" id="ARBA00022692"/>
    </source>
</evidence>
<dbReference type="Pfam" id="PF00535">
    <property type="entry name" value="Glycos_transf_2"/>
    <property type="match status" value="1"/>
</dbReference>
<evidence type="ECO:0000256" key="2">
    <source>
        <dbReference type="ARBA" id="ARBA00022475"/>
    </source>
</evidence>
<keyword evidence="12" id="KW-1185">Reference proteome</keyword>
<dbReference type="OrthoDB" id="9807778at2"/>
<feature type="transmembrane region" description="Helical" evidence="9">
    <location>
        <begin position="263"/>
        <end position="288"/>
    </location>
</feature>
<comment type="subcellular location">
    <subcellularLocation>
        <location evidence="1">Cell membrane</location>
        <topology evidence="1">Multi-pass membrane protein</topology>
    </subcellularLocation>
</comment>
<sequence>MSPEVSIVVPVFNEEGNVRPMYHAVREQMAGLDMGFELIFVDDGSSDNSLAILRELHEEYDEVRVIAFSRNFGHQSAVSAGIEASSGDAVICMDADLQHPPSMIPQMIEQWRAGYQVVYTIREDDAETGLLKRWFSSAFYRFINWISDTPVIPGAADFRLMDRAVVQVLTAMPERSRFLRGMVGWLGFNQIGIRYRAASRHSGQSKYSIRKMMQLAMNGIASFSAVPLRLSGYLGVLAASAWIPYGLWAVYLRLFTNQAVPGWTSLLVIVLFLGGVQLIALGILGEYVSRIYTEVKGRPLYITQQRLGFERRSLHHEADGNAQRTERRIVRTAPK</sequence>
<evidence type="ECO:0000256" key="7">
    <source>
        <dbReference type="ARBA" id="ARBA00023136"/>
    </source>
</evidence>
<evidence type="ECO:0000256" key="9">
    <source>
        <dbReference type="SAM" id="Phobius"/>
    </source>
</evidence>
<reference evidence="11 12" key="1">
    <citation type="submission" date="2019-02" db="EMBL/GenBank/DDBJ databases">
        <title>Deep-cultivation of Planctomycetes and their phenomic and genomic characterization uncovers novel biology.</title>
        <authorList>
            <person name="Wiegand S."/>
            <person name="Jogler M."/>
            <person name="Boedeker C."/>
            <person name="Pinto D."/>
            <person name="Vollmers J."/>
            <person name="Rivas-Marin E."/>
            <person name="Kohn T."/>
            <person name="Peeters S.H."/>
            <person name="Heuer A."/>
            <person name="Rast P."/>
            <person name="Oberbeckmann S."/>
            <person name="Bunk B."/>
            <person name="Jeske O."/>
            <person name="Meyerdierks A."/>
            <person name="Storesund J.E."/>
            <person name="Kallscheuer N."/>
            <person name="Luecker S."/>
            <person name="Lage O.M."/>
            <person name="Pohl T."/>
            <person name="Merkel B.J."/>
            <person name="Hornburger P."/>
            <person name="Mueller R.-W."/>
            <person name="Bruemmer F."/>
            <person name="Labrenz M."/>
            <person name="Spormann A.M."/>
            <person name="Op den Camp H."/>
            <person name="Overmann J."/>
            <person name="Amann R."/>
            <person name="Jetten M.S.M."/>
            <person name="Mascher T."/>
            <person name="Medema M.H."/>
            <person name="Devos D.P."/>
            <person name="Kaster A.-K."/>
            <person name="Ovreas L."/>
            <person name="Rohde M."/>
            <person name="Galperin M.Y."/>
            <person name="Jogler C."/>
        </authorList>
    </citation>
    <scope>NUCLEOTIDE SEQUENCE [LARGE SCALE GENOMIC DNA]</scope>
    <source>
        <strain evidence="11 12">Mal4</strain>
    </source>
</reference>
<dbReference type="CDD" id="cd04187">
    <property type="entry name" value="DPM1_like_bac"/>
    <property type="match status" value="1"/>
</dbReference>
<dbReference type="InterPro" id="IPR050256">
    <property type="entry name" value="Glycosyltransferase_2"/>
</dbReference>
<dbReference type="SUPFAM" id="SSF53448">
    <property type="entry name" value="Nucleotide-diphospho-sugar transferases"/>
    <property type="match status" value="1"/>
</dbReference>
<keyword evidence="5 9" id="KW-0812">Transmembrane</keyword>
<proteinExistence type="inferred from homology"/>
<keyword evidence="2" id="KW-1003">Cell membrane</keyword>
<dbReference type="GO" id="GO:0016757">
    <property type="term" value="F:glycosyltransferase activity"/>
    <property type="evidence" value="ECO:0007669"/>
    <property type="project" value="UniProtKB-KW"/>
</dbReference>
<organism evidence="11 12">
    <name type="scientific">Maioricimonas rarisocia</name>
    <dbReference type="NCBI Taxonomy" id="2528026"/>
    <lineage>
        <taxon>Bacteria</taxon>
        <taxon>Pseudomonadati</taxon>
        <taxon>Planctomycetota</taxon>
        <taxon>Planctomycetia</taxon>
        <taxon>Planctomycetales</taxon>
        <taxon>Planctomycetaceae</taxon>
        <taxon>Maioricimonas</taxon>
    </lineage>
</organism>
<accession>A0A517Z0Y3</accession>
<keyword evidence="3" id="KW-0328">Glycosyltransferase</keyword>
<keyword evidence="7 9" id="KW-0472">Membrane</keyword>
<dbReference type="PANTHER" id="PTHR48090">
    <property type="entry name" value="UNDECAPRENYL-PHOSPHATE 4-DEOXY-4-FORMAMIDO-L-ARABINOSE TRANSFERASE-RELATED"/>
    <property type="match status" value="1"/>
</dbReference>
<evidence type="ECO:0000313" key="12">
    <source>
        <dbReference type="Proteomes" id="UP000320496"/>
    </source>
</evidence>